<dbReference type="AlphaFoldDB" id="A0A6G4TZU3"/>
<evidence type="ECO:0000313" key="3">
    <source>
        <dbReference type="Proteomes" id="UP000481583"/>
    </source>
</evidence>
<proteinExistence type="predicted"/>
<dbReference type="Proteomes" id="UP000481583">
    <property type="component" value="Unassembled WGS sequence"/>
</dbReference>
<comment type="caution">
    <text evidence="2">The sequence shown here is derived from an EMBL/GenBank/DDBJ whole genome shotgun (WGS) entry which is preliminary data.</text>
</comment>
<gene>
    <name evidence="2" type="ORF">G5C51_16695</name>
</gene>
<keyword evidence="1" id="KW-0472">Membrane</keyword>
<feature type="transmembrane region" description="Helical" evidence="1">
    <location>
        <begin position="142"/>
        <end position="162"/>
    </location>
</feature>
<keyword evidence="1" id="KW-1133">Transmembrane helix</keyword>
<evidence type="ECO:0000256" key="1">
    <source>
        <dbReference type="SAM" id="Phobius"/>
    </source>
</evidence>
<name>A0A6G4TZU3_9ACTN</name>
<dbReference type="EMBL" id="JAAKZV010000065">
    <property type="protein sequence ID" value="NGN65529.1"/>
    <property type="molecule type" value="Genomic_DNA"/>
</dbReference>
<keyword evidence="3" id="KW-1185">Reference proteome</keyword>
<keyword evidence="1" id="KW-0812">Transmembrane</keyword>
<accession>A0A6G4TZU3</accession>
<protein>
    <submittedName>
        <fullName evidence="2">Uncharacterized protein</fullName>
    </submittedName>
</protein>
<sequence length="166" mass="18397">MASAAGGPDPPPPVPAISAEAIQAYLVEYQQCMESYRHTYATIWQASGLFAAIGAGLLTLGKGSHIELIAPVPIIFWYLGVFMPLNRYGEMRNDRLAEIEERLSEAIPGLDMQHYRGFSNARKSMTTMQRVRQLQVIKRPRVSEVVTAFGVAMLTIEAYGLVRLIV</sequence>
<evidence type="ECO:0000313" key="2">
    <source>
        <dbReference type="EMBL" id="NGN65529.1"/>
    </source>
</evidence>
<feature type="transmembrane region" description="Helical" evidence="1">
    <location>
        <begin position="66"/>
        <end position="85"/>
    </location>
</feature>
<feature type="transmembrane region" description="Helical" evidence="1">
    <location>
        <begin position="40"/>
        <end position="60"/>
    </location>
</feature>
<dbReference type="RefSeq" id="WP_165238037.1">
    <property type="nucleotide sequence ID" value="NZ_JAAKZV010000065.1"/>
</dbReference>
<organism evidence="2 3">
    <name type="scientific">Streptomyces coryli</name>
    <dbReference type="NCBI Taxonomy" id="1128680"/>
    <lineage>
        <taxon>Bacteria</taxon>
        <taxon>Bacillati</taxon>
        <taxon>Actinomycetota</taxon>
        <taxon>Actinomycetes</taxon>
        <taxon>Kitasatosporales</taxon>
        <taxon>Streptomycetaceae</taxon>
        <taxon>Streptomyces</taxon>
    </lineage>
</organism>
<reference evidence="2 3" key="1">
    <citation type="submission" date="2020-02" db="EMBL/GenBank/DDBJ databases">
        <title>Whole-genome analyses of novel actinobacteria.</title>
        <authorList>
            <person name="Sahin N."/>
        </authorList>
    </citation>
    <scope>NUCLEOTIDE SEQUENCE [LARGE SCALE GENOMIC DNA]</scope>
    <source>
        <strain evidence="2 3">A7024</strain>
    </source>
</reference>